<organism evidence="4 5">
    <name type="scientific">Cereibacter azotoformans</name>
    <dbReference type="NCBI Taxonomy" id="43057"/>
    <lineage>
        <taxon>Bacteria</taxon>
        <taxon>Pseudomonadati</taxon>
        <taxon>Pseudomonadota</taxon>
        <taxon>Alphaproteobacteria</taxon>
        <taxon>Rhodobacterales</taxon>
        <taxon>Paracoccaceae</taxon>
        <taxon>Cereibacter</taxon>
    </lineage>
</organism>
<keyword evidence="5" id="KW-1185">Reference proteome</keyword>
<evidence type="ECO:0000313" key="4">
    <source>
        <dbReference type="EMBL" id="PTR17758.1"/>
    </source>
</evidence>
<evidence type="ECO:0000313" key="5">
    <source>
        <dbReference type="Proteomes" id="UP000244060"/>
    </source>
</evidence>
<dbReference type="PANTHER" id="PTHR43080:SF2">
    <property type="entry name" value="CBS DOMAIN-CONTAINING PROTEIN"/>
    <property type="match status" value="1"/>
</dbReference>
<proteinExistence type="predicted"/>
<protein>
    <submittedName>
        <fullName evidence="4">CBS domain protein</fullName>
    </submittedName>
</protein>
<dbReference type="InterPro" id="IPR046342">
    <property type="entry name" value="CBS_dom_sf"/>
</dbReference>
<reference evidence="4 5" key="1">
    <citation type="submission" date="2018-04" db="EMBL/GenBank/DDBJ databases">
        <title>Genomic Encyclopedia of Type Strains, Phase III (KMG-III): the genomes of soil and plant-associated and newly described type strains.</title>
        <authorList>
            <person name="Whitman W."/>
        </authorList>
    </citation>
    <scope>NUCLEOTIDE SEQUENCE [LARGE SCALE GENOMIC DNA]</scope>
    <source>
        <strain evidence="4 5">KA25</strain>
    </source>
</reference>
<evidence type="ECO:0000256" key="2">
    <source>
        <dbReference type="PROSITE-ProRule" id="PRU00703"/>
    </source>
</evidence>
<feature type="domain" description="CBS" evidence="3">
    <location>
        <begin position="7"/>
        <end position="63"/>
    </location>
</feature>
<dbReference type="Gene3D" id="3.10.580.10">
    <property type="entry name" value="CBS-domain"/>
    <property type="match status" value="1"/>
</dbReference>
<feature type="domain" description="CBS" evidence="3">
    <location>
        <begin position="72"/>
        <end position="129"/>
    </location>
</feature>
<dbReference type="PANTHER" id="PTHR43080">
    <property type="entry name" value="CBS DOMAIN-CONTAINING PROTEIN CBSX3, MITOCHONDRIAL"/>
    <property type="match status" value="1"/>
</dbReference>
<dbReference type="RefSeq" id="WP_011910519.1">
    <property type="nucleotide sequence ID" value="NZ_CP089966.1"/>
</dbReference>
<dbReference type="Proteomes" id="UP000244060">
    <property type="component" value="Unassembled WGS sequence"/>
</dbReference>
<sequence>MEVREAMHKPAAWVEADTPVSEVARQMKADDIGALPVGRDDRLIGMITDRDLVLRVLAEGRDPKTTKASDVMTEGIVWCRTSQPISDAIHQMEERRIRRLPVIDDNKRLVGMLALGDIAHSATRDLTAEVVHAVADHHA</sequence>
<dbReference type="InterPro" id="IPR051257">
    <property type="entry name" value="Diverse_CBS-Domain"/>
</dbReference>
<evidence type="ECO:0000256" key="1">
    <source>
        <dbReference type="ARBA" id="ARBA00023122"/>
    </source>
</evidence>
<dbReference type="SMART" id="SM00116">
    <property type="entry name" value="CBS"/>
    <property type="match status" value="2"/>
</dbReference>
<dbReference type="Pfam" id="PF00571">
    <property type="entry name" value="CBS"/>
    <property type="match status" value="2"/>
</dbReference>
<evidence type="ECO:0000259" key="3">
    <source>
        <dbReference type="PROSITE" id="PS51371"/>
    </source>
</evidence>
<dbReference type="InterPro" id="IPR000644">
    <property type="entry name" value="CBS_dom"/>
</dbReference>
<name>A0A2T5K5X9_9RHOB</name>
<gene>
    <name evidence="4" type="ORF">C8J28_11145</name>
</gene>
<accession>A0A2T5K5X9</accession>
<keyword evidence="1 2" id="KW-0129">CBS domain</keyword>
<dbReference type="AlphaFoldDB" id="A0A2T5K5X9"/>
<comment type="caution">
    <text evidence="4">The sequence shown here is derived from an EMBL/GenBank/DDBJ whole genome shotgun (WGS) entry which is preliminary data.</text>
</comment>
<dbReference type="CDD" id="cd04622">
    <property type="entry name" value="CBS_pair_HRP1_like"/>
    <property type="match status" value="1"/>
</dbReference>
<dbReference type="EMBL" id="QAOT01000011">
    <property type="protein sequence ID" value="PTR17758.1"/>
    <property type="molecule type" value="Genomic_DNA"/>
</dbReference>
<dbReference type="PROSITE" id="PS51371">
    <property type="entry name" value="CBS"/>
    <property type="match status" value="2"/>
</dbReference>
<dbReference type="SUPFAM" id="SSF54631">
    <property type="entry name" value="CBS-domain pair"/>
    <property type="match status" value="1"/>
</dbReference>
<dbReference type="OrthoDB" id="9802114at2"/>